<accession>A0A2Z2Q3U9</accession>
<dbReference type="InterPro" id="IPR009744">
    <property type="entry name" value="VirC1"/>
</dbReference>
<reference evidence="1" key="1">
    <citation type="submission" date="2018-10" db="EMBL/GenBank/DDBJ databases">
        <title>Agrobacterium Ti plasmids: Classification based on T-DNA and Vir regions organization.</title>
        <authorList>
            <person name="Nabi N."/>
            <person name="Vial L."/>
            <person name="Ben Hafsa A."/>
            <person name="Chapulliot D."/>
            <person name="Berard A."/>
            <person name="Chauveau A."/>
            <person name="Le Paslier M.-C."/>
            <person name="Harzallah Skhiri F."/>
            <person name="Brunel D."/>
            <person name="Nesme X."/>
            <person name="Chaouachi M."/>
        </authorList>
    </citation>
    <scope>NUCLEOTIDE SEQUENCE</scope>
    <source>
        <strain evidence="1">Tun151</strain>
        <plasmid evidence="1">pTi_Tun151</plasmid>
    </source>
</reference>
<protein>
    <submittedName>
        <fullName evidence="1">Uncharacterized protein</fullName>
    </submittedName>
</protein>
<evidence type="ECO:0000313" key="1">
    <source>
        <dbReference type="EMBL" id="ASK48442.1"/>
    </source>
</evidence>
<organism evidence="1">
    <name type="scientific">Agrobacterium deltaense</name>
    <dbReference type="NCBI Taxonomy" id="1183412"/>
    <lineage>
        <taxon>Bacteria</taxon>
        <taxon>Pseudomonadati</taxon>
        <taxon>Pseudomonadota</taxon>
        <taxon>Alphaproteobacteria</taxon>
        <taxon>Hyphomicrobiales</taxon>
        <taxon>Rhizobiaceae</taxon>
        <taxon>Rhizobium/Agrobacterium group</taxon>
        <taxon>Agrobacterium</taxon>
    </lineage>
</organism>
<dbReference type="AlphaFoldDB" id="A0A2Z2Q3U9"/>
<geneLocation type="plasmid" evidence="1">
    <name>pTi_Tun151</name>
</geneLocation>
<name>A0A2Z2Q3U9_9HYPH</name>
<dbReference type="Pfam" id="PF07015">
    <property type="entry name" value="VirC1"/>
    <property type="match status" value="1"/>
</dbReference>
<proteinExistence type="predicted"/>
<sequence>MKLLTFCSFKGGAGKTTALMGLCAAFASDVTTLLMNYRKIIHTNKSTDALPLHKIDRIRT</sequence>
<dbReference type="EMBL" id="KY000068">
    <property type="protein sequence ID" value="ASK48442.1"/>
    <property type="molecule type" value="Genomic_DNA"/>
</dbReference>
<keyword evidence="1" id="KW-0614">Plasmid</keyword>